<keyword evidence="4 11" id="KW-0812">Transmembrane</keyword>
<feature type="transmembrane region" description="Helical" evidence="11">
    <location>
        <begin position="444"/>
        <end position="470"/>
    </location>
</feature>
<evidence type="ECO:0000313" key="14">
    <source>
        <dbReference type="EMBL" id="KAF9584556.1"/>
    </source>
</evidence>
<reference evidence="14" key="1">
    <citation type="journal article" date="2020" name="Fungal Divers.">
        <title>Resolving the Mortierellaceae phylogeny through synthesis of multi-gene phylogenetics and phylogenomics.</title>
        <authorList>
            <person name="Vandepol N."/>
            <person name="Liber J."/>
            <person name="Desiro A."/>
            <person name="Na H."/>
            <person name="Kennedy M."/>
            <person name="Barry K."/>
            <person name="Grigoriev I.V."/>
            <person name="Miller A.N."/>
            <person name="O'Donnell K."/>
            <person name="Stajich J.E."/>
            <person name="Bonito G."/>
        </authorList>
    </citation>
    <scope>NUCLEOTIDE SEQUENCE</scope>
    <source>
        <strain evidence="14">KOD1015</strain>
    </source>
</reference>
<dbReference type="SUPFAM" id="SSF52540">
    <property type="entry name" value="P-loop containing nucleoside triphosphate hydrolases"/>
    <property type="match status" value="1"/>
</dbReference>
<evidence type="ECO:0000256" key="10">
    <source>
        <dbReference type="SAM" id="MobiDB-lite"/>
    </source>
</evidence>
<proteinExistence type="predicted"/>
<dbReference type="InterPro" id="IPR003593">
    <property type="entry name" value="AAA+_ATPase"/>
</dbReference>
<accession>A0A9P6G1B2</accession>
<evidence type="ECO:0000256" key="6">
    <source>
        <dbReference type="ARBA" id="ARBA00022741"/>
    </source>
</evidence>
<feature type="transmembrane region" description="Helical" evidence="11">
    <location>
        <begin position="341"/>
        <end position="360"/>
    </location>
</feature>
<dbReference type="InterPro" id="IPR017871">
    <property type="entry name" value="ABC_transporter-like_CS"/>
</dbReference>
<evidence type="ECO:0000256" key="4">
    <source>
        <dbReference type="ARBA" id="ARBA00022692"/>
    </source>
</evidence>
<evidence type="ECO:0000256" key="7">
    <source>
        <dbReference type="ARBA" id="ARBA00022840"/>
    </source>
</evidence>
<feature type="transmembrane region" description="Helical" evidence="11">
    <location>
        <begin position="108"/>
        <end position="127"/>
    </location>
</feature>
<dbReference type="EMBL" id="JAABOA010000384">
    <property type="protein sequence ID" value="KAF9584556.1"/>
    <property type="molecule type" value="Genomic_DNA"/>
</dbReference>
<protein>
    <submittedName>
        <fullName evidence="14">Uncharacterized protein</fullName>
    </submittedName>
</protein>
<dbReference type="GO" id="GO:0016887">
    <property type="term" value="F:ATP hydrolysis activity"/>
    <property type="evidence" value="ECO:0007669"/>
    <property type="project" value="InterPro"/>
</dbReference>
<dbReference type="PROSITE" id="PS00211">
    <property type="entry name" value="ABC_TRANSPORTER_1"/>
    <property type="match status" value="1"/>
</dbReference>
<sequence length="1204" mass="134764">MLRGRIGIALLVGLAGVSALLYALSGPIGVEFTAAIVEFLALALALVLALCENRKTYRSSDVLLLFWPLFMIISLVRLRTLVSDCAFAHSSANLLLPVSLTSQASEDAILIICKLFVALAAFVFEFIPKIAPIQLGDTPLEAKCPEEDANIYSIISFEWVSGLMRAGYQKPLEMSDLWPLKKNDRSGHLDDIFAAAWQKELKYEPSKSSVFRALRHAFAGPFYVAGFWKLLNDLLGFMQPILLREMIGFVMSFKTPTPQPLYRGYIIATSMFLCGIFQTTFVHRYFHLCMCVGMHVRSALVTAIYQKALRLSNKARQDFTVGEIVNHMSVDTQKIQDTMTYLHVIWSGILQLVITLYLLYKTVGWAILGGLAVMILMLPVNAKVAIYWKEYQEKQMAFKDSRIKLMNEILNGIRVIKLYAWEGTFLQKILAVRNDQELKVMKKLGYVASVHMLTWSITPFLVSWLTFTIYSIVMGRTLTTDIVFTAIALFNILQFPLTMLPWVISSCVEARVALIRIHKFLVASEVDPNAIFVEARRRSDSQSQDAADKYTIIAKDATYSWSKDSSPVVSDVNIALKEDALLSVIGRVGSGKSSLIAALCGDLERVSGEIRIRGTVAFVPQQAWIMNDTLRNNIVFGNTYDPEYYQKTVEACCLLPDFEMLPGGDMTEIGERGINLSGGQKARISLARAVYAQADIYLLDDPLSAVDAHVGRAIFDKVIGPGGLLSGKTRILVTHQIQYLVQSTNIMMLREGRIVEQGSFQELMAKKSDVYQLVNEFGRNSKHHSSHQDSASISKSTPSPEESSISEGSTRPSSVKSTGSIKTLGRSSDSTEGGTENDGDKKVVDANQSALIVEEETRRGSVDRRMYWIYAKACSFGAILAYIVSLVFSESASIIAAMWLAHWSRNNDAGNDEHGPLYYISIHATLGVIFGALTVFQSIILMVHCSIRAARVLHEQMLRSVLRSPMSFFDTTPMGRILNRFSKDQSTIDEMLARTFSGYAHNLFGVVAILFVVIFATPALILMIIPMSVFYFWLQRYYLATSRELRRLESVSRSPVFAHFQETIGGISTIRAYRQQDRFTKGNQSRLDESIRAYYPSIAGNRWLAFRLEMLSSLIIFGAAFLSVVSLSRNVSVDPGLVGLSLTYALNITQTLNWMVRQYTEVETNIVAVERVQEYIELKPEAPEINEDHRPPQEWPAQGRVEFV</sequence>
<keyword evidence="9 11" id="KW-0472">Membrane</keyword>
<evidence type="ECO:0000256" key="3">
    <source>
        <dbReference type="ARBA" id="ARBA00022554"/>
    </source>
</evidence>
<dbReference type="Gene3D" id="1.20.1560.10">
    <property type="entry name" value="ABC transporter type 1, transmembrane domain"/>
    <property type="match status" value="2"/>
</dbReference>
<feature type="domain" description="ABC transmembrane type-1" evidence="13">
    <location>
        <begin position="224"/>
        <end position="509"/>
    </location>
</feature>
<dbReference type="Pfam" id="PF00664">
    <property type="entry name" value="ABC_membrane"/>
    <property type="match status" value="2"/>
</dbReference>
<dbReference type="Gene3D" id="3.40.50.300">
    <property type="entry name" value="P-loop containing nucleotide triphosphate hydrolases"/>
    <property type="match status" value="1"/>
</dbReference>
<evidence type="ECO:0000256" key="2">
    <source>
        <dbReference type="ARBA" id="ARBA00022448"/>
    </source>
</evidence>
<evidence type="ECO:0000259" key="12">
    <source>
        <dbReference type="PROSITE" id="PS50893"/>
    </source>
</evidence>
<keyword evidence="2" id="KW-0813">Transport</keyword>
<gene>
    <name evidence="14" type="ORF">BGW38_006031</name>
</gene>
<dbReference type="InterPro" id="IPR003439">
    <property type="entry name" value="ABC_transporter-like_ATP-bd"/>
</dbReference>
<feature type="transmembrane region" description="Helical" evidence="11">
    <location>
        <begin position="1104"/>
        <end position="1125"/>
    </location>
</feature>
<evidence type="ECO:0000256" key="1">
    <source>
        <dbReference type="ARBA" id="ARBA00004128"/>
    </source>
</evidence>
<feature type="domain" description="ABC transmembrane type-1" evidence="13">
    <location>
        <begin position="880"/>
        <end position="1164"/>
    </location>
</feature>
<dbReference type="FunFam" id="1.20.1560.10:FF:000020">
    <property type="entry name" value="ABC metal ion transporter"/>
    <property type="match status" value="1"/>
</dbReference>
<dbReference type="FunFam" id="1.20.1560.10:FF:000001">
    <property type="entry name" value="ATP-binding cassette subfamily C member 1"/>
    <property type="match status" value="1"/>
</dbReference>
<dbReference type="InterPro" id="IPR050173">
    <property type="entry name" value="ABC_transporter_C-like"/>
</dbReference>
<dbReference type="SUPFAM" id="SSF90123">
    <property type="entry name" value="ABC transporter transmembrane region"/>
    <property type="match status" value="2"/>
</dbReference>
<evidence type="ECO:0000313" key="15">
    <source>
        <dbReference type="Proteomes" id="UP000780801"/>
    </source>
</evidence>
<evidence type="ECO:0000256" key="11">
    <source>
        <dbReference type="SAM" id="Phobius"/>
    </source>
</evidence>
<dbReference type="Pfam" id="PF00005">
    <property type="entry name" value="ABC_tran"/>
    <property type="match status" value="1"/>
</dbReference>
<dbReference type="InterPro" id="IPR027417">
    <property type="entry name" value="P-loop_NTPase"/>
</dbReference>
<dbReference type="InterPro" id="IPR011527">
    <property type="entry name" value="ABC1_TM_dom"/>
</dbReference>
<dbReference type="GO" id="GO:0140359">
    <property type="term" value="F:ABC-type transporter activity"/>
    <property type="evidence" value="ECO:0007669"/>
    <property type="project" value="InterPro"/>
</dbReference>
<keyword evidence="5" id="KW-0677">Repeat</keyword>
<dbReference type="AlphaFoldDB" id="A0A9P6G1B2"/>
<feature type="transmembrane region" description="Helical" evidence="11">
    <location>
        <begin position="867"/>
        <end position="900"/>
    </location>
</feature>
<feature type="domain" description="ABC transporter" evidence="12">
    <location>
        <begin position="552"/>
        <end position="776"/>
    </location>
</feature>
<dbReference type="CDD" id="cd03250">
    <property type="entry name" value="ABCC_MRP_domain1"/>
    <property type="match status" value="1"/>
</dbReference>
<evidence type="ECO:0000256" key="5">
    <source>
        <dbReference type="ARBA" id="ARBA00022737"/>
    </source>
</evidence>
<keyword evidence="3" id="KW-0926">Vacuole</keyword>
<feature type="transmembrane region" description="Helical" evidence="11">
    <location>
        <begin position="33"/>
        <end position="51"/>
    </location>
</feature>
<feature type="transmembrane region" description="Helical" evidence="11">
    <location>
        <begin position="482"/>
        <end position="504"/>
    </location>
</feature>
<dbReference type="PROSITE" id="PS50893">
    <property type="entry name" value="ABC_TRANSPORTER_2"/>
    <property type="match status" value="1"/>
</dbReference>
<feature type="transmembrane region" description="Helical" evidence="11">
    <location>
        <begin position="63"/>
        <end position="82"/>
    </location>
</feature>
<dbReference type="PANTHER" id="PTHR24223">
    <property type="entry name" value="ATP-BINDING CASSETTE SUB-FAMILY C"/>
    <property type="match status" value="1"/>
</dbReference>
<feature type="compositionally biased region" description="Polar residues" evidence="10">
    <location>
        <begin position="811"/>
        <end position="834"/>
    </location>
</feature>
<feature type="non-terminal residue" evidence="14">
    <location>
        <position position="1"/>
    </location>
</feature>
<dbReference type="InterPro" id="IPR056227">
    <property type="entry name" value="TMD0_ABC"/>
</dbReference>
<keyword evidence="7" id="KW-0067">ATP-binding</keyword>
<evidence type="ECO:0000259" key="13">
    <source>
        <dbReference type="PROSITE" id="PS50929"/>
    </source>
</evidence>
<evidence type="ECO:0000256" key="9">
    <source>
        <dbReference type="ARBA" id="ARBA00023136"/>
    </source>
</evidence>
<feature type="region of interest" description="Disordered" evidence="10">
    <location>
        <begin position="780"/>
        <end position="841"/>
    </location>
</feature>
<dbReference type="OrthoDB" id="6500128at2759"/>
<comment type="subcellular location">
    <subcellularLocation>
        <location evidence="1">Vacuole membrane</location>
        <topology evidence="1">Multi-pass membrane protein</topology>
    </subcellularLocation>
</comment>
<dbReference type="PROSITE" id="PS50929">
    <property type="entry name" value="ABC_TM1F"/>
    <property type="match status" value="2"/>
</dbReference>
<name>A0A9P6G1B2_9FUNG</name>
<dbReference type="GO" id="GO:0000329">
    <property type="term" value="C:fungal-type vacuole membrane"/>
    <property type="evidence" value="ECO:0007669"/>
    <property type="project" value="UniProtKB-ARBA"/>
</dbReference>
<comment type="caution">
    <text evidence="14">The sequence shown here is derived from an EMBL/GenBank/DDBJ whole genome shotgun (WGS) entry which is preliminary data.</text>
</comment>
<keyword evidence="15" id="KW-1185">Reference proteome</keyword>
<evidence type="ECO:0000256" key="8">
    <source>
        <dbReference type="ARBA" id="ARBA00022989"/>
    </source>
</evidence>
<keyword evidence="6" id="KW-0547">Nucleotide-binding</keyword>
<dbReference type="Pfam" id="PF24357">
    <property type="entry name" value="TMD0_ABC"/>
    <property type="match status" value="1"/>
</dbReference>
<dbReference type="CDD" id="cd18595">
    <property type="entry name" value="ABC_6TM_MRP1_2_3_6_D1_like"/>
    <property type="match status" value="1"/>
</dbReference>
<dbReference type="PANTHER" id="PTHR24223:SF443">
    <property type="entry name" value="MULTIDRUG-RESISTANCE LIKE PROTEIN 1, ISOFORM I"/>
    <property type="match status" value="1"/>
</dbReference>
<dbReference type="Proteomes" id="UP000780801">
    <property type="component" value="Unassembled WGS sequence"/>
</dbReference>
<feature type="transmembrane region" description="Helical" evidence="11">
    <location>
        <begin position="366"/>
        <end position="388"/>
    </location>
</feature>
<feature type="compositionally biased region" description="Low complexity" evidence="10">
    <location>
        <begin position="792"/>
        <end position="810"/>
    </location>
</feature>
<dbReference type="FunFam" id="3.40.50.300:FF:000997">
    <property type="entry name" value="Multidrug resistance-associated protein 1"/>
    <property type="match status" value="1"/>
</dbReference>
<organism evidence="14 15">
    <name type="scientific">Lunasporangiospora selenospora</name>
    <dbReference type="NCBI Taxonomy" id="979761"/>
    <lineage>
        <taxon>Eukaryota</taxon>
        <taxon>Fungi</taxon>
        <taxon>Fungi incertae sedis</taxon>
        <taxon>Mucoromycota</taxon>
        <taxon>Mortierellomycotina</taxon>
        <taxon>Mortierellomycetes</taxon>
        <taxon>Mortierellales</taxon>
        <taxon>Mortierellaceae</taxon>
        <taxon>Lunasporangiospora</taxon>
    </lineage>
</organism>
<dbReference type="GO" id="GO:0005524">
    <property type="term" value="F:ATP binding"/>
    <property type="evidence" value="ECO:0007669"/>
    <property type="project" value="UniProtKB-KW"/>
</dbReference>
<dbReference type="SMART" id="SM00382">
    <property type="entry name" value="AAA"/>
    <property type="match status" value="1"/>
</dbReference>
<dbReference type="InterPro" id="IPR036640">
    <property type="entry name" value="ABC1_TM_sf"/>
</dbReference>
<feature type="transmembrane region" description="Helical" evidence="11">
    <location>
        <begin position="261"/>
        <end position="279"/>
    </location>
</feature>
<dbReference type="CDD" id="cd18603">
    <property type="entry name" value="ABC_6TM_MRP1_2_3_6_D2_like"/>
    <property type="match status" value="1"/>
</dbReference>
<feature type="transmembrane region" description="Helical" evidence="11">
    <location>
        <begin position="920"/>
        <end position="943"/>
    </location>
</feature>
<keyword evidence="8 11" id="KW-1133">Transmembrane helix</keyword>
<feature type="transmembrane region" description="Helical" evidence="11">
    <location>
        <begin position="1003"/>
        <end position="1034"/>
    </location>
</feature>